<comment type="caution">
    <text evidence="3">The sequence shown here is derived from an EMBL/GenBank/DDBJ whole genome shotgun (WGS) entry which is preliminary data.</text>
</comment>
<reference evidence="3" key="1">
    <citation type="journal article" date="2020" name="mSystems">
        <title>Genome- and Community-Level Interaction Insights into Carbon Utilization and Element Cycling Functions of Hydrothermarchaeota in Hydrothermal Sediment.</title>
        <authorList>
            <person name="Zhou Z."/>
            <person name="Liu Y."/>
            <person name="Xu W."/>
            <person name="Pan J."/>
            <person name="Luo Z.H."/>
            <person name="Li M."/>
        </authorList>
    </citation>
    <scope>NUCLEOTIDE SEQUENCE [LARGE SCALE GENOMIC DNA]</scope>
    <source>
        <strain evidence="3">SpSt-500</strain>
    </source>
</reference>
<evidence type="ECO:0000259" key="2">
    <source>
        <dbReference type="SMART" id="SM00834"/>
    </source>
</evidence>
<gene>
    <name evidence="3" type="ORF">ENS56_14030</name>
</gene>
<dbReference type="InterPro" id="IPR013429">
    <property type="entry name" value="Regulatory_FmdB_Zinc_ribbon"/>
</dbReference>
<dbReference type="PANTHER" id="PTHR34404:SF2">
    <property type="entry name" value="CONSERVED SERINE RICH PROTEIN"/>
    <property type="match status" value="1"/>
</dbReference>
<dbReference type="Pfam" id="PF09723">
    <property type="entry name" value="Zn_ribbon_8"/>
    <property type="match status" value="1"/>
</dbReference>
<evidence type="ECO:0000256" key="1">
    <source>
        <dbReference type="SAM" id="MobiDB-lite"/>
    </source>
</evidence>
<dbReference type="NCBIfam" id="TIGR02605">
    <property type="entry name" value="CxxC_CxxC_SSSS"/>
    <property type="match status" value="1"/>
</dbReference>
<feature type="region of interest" description="Disordered" evidence="1">
    <location>
        <begin position="59"/>
        <end position="86"/>
    </location>
</feature>
<dbReference type="EMBL" id="DSVI01000026">
    <property type="protein sequence ID" value="HGT49152.1"/>
    <property type="molecule type" value="Genomic_DNA"/>
</dbReference>
<dbReference type="AlphaFoldDB" id="A0A832G8C8"/>
<evidence type="ECO:0000313" key="3">
    <source>
        <dbReference type="EMBL" id="HGT49152.1"/>
    </source>
</evidence>
<accession>A0A832G8C8</accession>
<protein>
    <submittedName>
        <fullName evidence="3">Zinc ribbon domain-containing protein</fullName>
    </submittedName>
</protein>
<dbReference type="SMART" id="SM00834">
    <property type="entry name" value="CxxC_CXXC_SSSS"/>
    <property type="match status" value="1"/>
</dbReference>
<feature type="domain" description="Putative regulatory protein FmdB zinc ribbon" evidence="2">
    <location>
        <begin position="1"/>
        <end position="41"/>
    </location>
</feature>
<sequence length="86" mass="9497">MPTYDYKCISCNYTFEFFQSMKDEPLTTCPKCGGQLKRLIGPGAGPIFKGNGFYQTDYKNNSSNSNSKTSTKNNTKSESSVKEAVA</sequence>
<proteinExistence type="predicted"/>
<feature type="compositionally biased region" description="Low complexity" evidence="1">
    <location>
        <begin position="59"/>
        <end position="78"/>
    </location>
</feature>
<name>A0A832G8C8_9BACT</name>
<organism evidence="3">
    <name type="scientific">Ignavibacterium album</name>
    <dbReference type="NCBI Taxonomy" id="591197"/>
    <lineage>
        <taxon>Bacteria</taxon>
        <taxon>Pseudomonadati</taxon>
        <taxon>Ignavibacteriota</taxon>
        <taxon>Ignavibacteria</taxon>
        <taxon>Ignavibacteriales</taxon>
        <taxon>Ignavibacteriaceae</taxon>
        <taxon>Ignavibacterium</taxon>
    </lineage>
</organism>
<dbReference type="PANTHER" id="PTHR34404">
    <property type="entry name" value="REGULATORY PROTEIN, FMDB FAMILY"/>
    <property type="match status" value="1"/>
</dbReference>